<reference evidence="1 2" key="1">
    <citation type="submission" date="2018-11" db="EMBL/GenBank/DDBJ databases">
        <title>Genomic profiling of Staphylococcus species from a Poultry farm system in KwaZulu-Natal, South Africa.</title>
        <authorList>
            <person name="Amoako D.G."/>
            <person name="Somboro A.M."/>
            <person name="Abia A.L.K."/>
            <person name="Bester L.A."/>
            <person name="Essack S.Y."/>
        </authorList>
    </citation>
    <scope>NUCLEOTIDE SEQUENCE [LARGE SCALE GENOMIC DNA]</scope>
    <source>
        <strain evidence="1 2">SA11</strain>
    </source>
</reference>
<accession>A0A4Q7CJK4</accession>
<feature type="non-terminal residue" evidence="1">
    <location>
        <position position="1"/>
    </location>
</feature>
<dbReference type="EMBL" id="RQTE01000504">
    <property type="protein sequence ID" value="RZH99422.1"/>
    <property type="molecule type" value="Genomic_DNA"/>
</dbReference>
<name>A0A4Q7CJK4_9STAP</name>
<organism evidence="1 2">
    <name type="scientific">Staphylococcus condimenti</name>
    <dbReference type="NCBI Taxonomy" id="70255"/>
    <lineage>
        <taxon>Bacteria</taxon>
        <taxon>Bacillati</taxon>
        <taxon>Bacillota</taxon>
        <taxon>Bacilli</taxon>
        <taxon>Bacillales</taxon>
        <taxon>Staphylococcaceae</taxon>
        <taxon>Staphylococcus</taxon>
    </lineage>
</organism>
<evidence type="ECO:0000313" key="2">
    <source>
        <dbReference type="Proteomes" id="UP000293854"/>
    </source>
</evidence>
<feature type="non-terminal residue" evidence="1">
    <location>
        <position position="177"/>
    </location>
</feature>
<sequence>IIGQEFNKVAVILDEGFQYKNGYLGYYGEYYYNPRQMLFQNLTRAREKIKIIIINNIDLYKTVNKIITKFFDKNEVSFKFFVPELNNDKLKSFYGKVLGFELKDNQKSTPGKRKICFQVGETNLSFYEKEDVLKYSECEIEIVVSNLNDFKERILKEDIVLISDYQDKKIKYITFND</sequence>
<dbReference type="SUPFAM" id="SSF54593">
    <property type="entry name" value="Glyoxalase/Bleomycin resistance protein/Dihydroxybiphenyl dioxygenase"/>
    <property type="match status" value="1"/>
</dbReference>
<keyword evidence="1" id="KW-0547">Nucleotide-binding</keyword>
<dbReference type="Gene3D" id="3.10.180.10">
    <property type="entry name" value="2,3-Dihydroxybiphenyl 1,2-Dioxygenase, domain 1"/>
    <property type="match status" value="1"/>
</dbReference>
<keyword evidence="1" id="KW-0067">ATP-binding</keyword>
<dbReference type="InterPro" id="IPR029068">
    <property type="entry name" value="Glyas_Bleomycin-R_OHBP_Dase"/>
</dbReference>
<evidence type="ECO:0000313" key="1">
    <source>
        <dbReference type="EMBL" id="RZH99422.1"/>
    </source>
</evidence>
<protein>
    <submittedName>
        <fullName evidence="1">ATP-binding protein</fullName>
    </submittedName>
</protein>
<comment type="caution">
    <text evidence="1">The sequence shown here is derived from an EMBL/GenBank/DDBJ whole genome shotgun (WGS) entry which is preliminary data.</text>
</comment>
<gene>
    <name evidence="1" type="ORF">EIG99_13790</name>
</gene>
<dbReference type="GO" id="GO:0005524">
    <property type="term" value="F:ATP binding"/>
    <property type="evidence" value="ECO:0007669"/>
    <property type="project" value="UniProtKB-KW"/>
</dbReference>
<proteinExistence type="predicted"/>
<dbReference type="AlphaFoldDB" id="A0A4Q7CJK4"/>
<dbReference type="Proteomes" id="UP000293854">
    <property type="component" value="Unassembled WGS sequence"/>
</dbReference>